<reference evidence="2 3" key="1">
    <citation type="submission" date="2019-09" db="EMBL/GenBank/DDBJ databases">
        <title>Complete genome sequence of Sporolactobacillus terrae 70-3.</title>
        <authorList>
            <person name="Tanaka N."/>
            <person name="Shiwa Y."/>
            <person name="Fujita N."/>
            <person name="Tanasupawat S."/>
        </authorList>
    </citation>
    <scope>NUCLEOTIDE SEQUENCE [LARGE SCALE GENOMIC DNA]</scope>
    <source>
        <strain evidence="2 3">70-3</strain>
    </source>
</reference>
<dbReference type="Pfam" id="PF14657">
    <property type="entry name" value="Arm-DNA-bind_4"/>
    <property type="match status" value="1"/>
</dbReference>
<proteinExistence type="predicted"/>
<gene>
    <name evidence="2" type="ORF">St703_14400</name>
</gene>
<name>A0A5K7WVZ1_9BACL</name>
<feature type="domain" description="AP2-like integrase N-terminal" evidence="1">
    <location>
        <begin position="10"/>
        <end position="50"/>
    </location>
</feature>
<dbReference type="Proteomes" id="UP000326951">
    <property type="component" value="Chromosome"/>
</dbReference>
<dbReference type="RefSeq" id="WP_232057211.1">
    <property type="nucleotide sequence ID" value="NZ_AP021853.1"/>
</dbReference>
<dbReference type="AlphaFoldDB" id="A0A5K7WVZ1"/>
<evidence type="ECO:0000313" key="2">
    <source>
        <dbReference type="EMBL" id="BBN98735.1"/>
    </source>
</evidence>
<dbReference type="EMBL" id="AP021853">
    <property type="protein sequence ID" value="BBN98735.1"/>
    <property type="molecule type" value="Genomic_DNA"/>
</dbReference>
<organism evidence="2 3">
    <name type="scientific">Sporolactobacillus terrae</name>
    <dbReference type="NCBI Taxonomy" id="269673"/>
    <lineage>
        <taxon>Bacteria</taxon>
        <taxon>Bacillati</taxon>
        <taxon>Bacillota</taxon>
        <taxon>Bacilli</taxon>
        <taxon>Bacillales</taxon>
        <taxon>Sporolactobacillaceae</taxon>
        <taxon>Sporolactobacillus</taxon>
    </lineage>
</organism>
<accession>A0A5K7WVZ1</accession>
<dbReference type="InterPro" id="IPR028259">
    <property type="entry name" value="AP2-like_int_N"/>
</dbReference>
<protein>
    <recommendedName>
        <fullName evidence="1">AP2-like integrase N-terminal domain-containing protein</fullName>
    </recommendedName>
</protein>
<evidence type="ECO:0000259" key="1">
    <source>
        <dbReference type="Pfam" id="PF14657"/>
    </source>
</evidence>
<sequence>MASFRKRGDKWEFRIIYRDPVTEKYKEKTKGGFRTKKEASMEAADIEEKIYLGQTTIVKSRDTLVKSWLTEWLEVYNESINAKTRA</sequence>
<evidence type="ECO:0000313" key="3">
    <source>
        <dbReference type="Proteomes" id="UP000326951"/>
    </source>
</evidence>